<keyword evidence="2" id="KW-0456">Lyase</keyword>
<dbReference type="Gene3D" id="3.40.50.720">
    <property type="entry name" value="NAD(P)-binding Rossmann-like Domain"/>
    <property type="match status" value="1"/>
</dbReference>
<dbReference type="Proteomes" id="UP001596086">
    <property type="component" value="Unassembled WGS sequence"/>
</dbReference>
<evidence type="ECO:0000256" key="1">
    <source>
        <dbReference type="ARBA" id="ARBA00023235"/>
    </source>
</evidence>
<dbReference type="EMBL" id="JBHSMZ010000026">
    <property type="protein sequence ID" value="MFC5551968.1"/>
    <property type="molecule type" value="Genomic_DNA"/>
</dbReference>
<dbReference type="InterPro" id="IPR006176">
    <property type="entry name" value="3-OHacyl-CoA_DH_NAD-bd"/>
</dbReference>
<proteinExistence type="predicted"/>
<evidence type="ECO:0000256" key="3">
    <source>
        <dbReference type="ARBA" id="ARBA00023268"/>
    </source>
</evidence>
<dbReference type="PANTHER" id="PTHR23309:SF49">
    <property type="entry name" value="PEROXISOMAL BIFUNCTIONAL ENZYME"/>
    <property type="match status" value="1"/>
</dbReference>
<accession>A0ABW0S4M7</accession>
<organism evidence="5 6">
    <name type="scientific">Massilia aerilata</name>
    <dbReference type="NCBI Taxonomy" id="453817"/>
    <lineage>
        <taxon>Bacteria</taxon>
        <taxon>Pseudomonadati</taxon>
        <taxon>Pseudomonadota</taxon>
        <taxon>Betaproteobacteria</taxon>
        <taxon>Burkholderiales</taxon>
        <taxon>Oxalobacteraceae</taxon>
        <taxon>Telluria group</taxon>
        <taxon>Massilia</taxon>
    </lineage>
</organism>
<protein>
    <submittedName>
        <fullName evidence="5">3-hydroxyacyl-CoA dehydrogenase NAD-binding domain-containing protein</fullName>
    </submittedName>
</protein>
<keyword evidence="1" id="KW-0413">Isomerase</keyword>
<dbReference type="Pfam" id="PF02737">
    <property type="entry name" value="3HCDH_N"/>
    <property type="match status" value="1"/>
</dbReference>
<evidence type="ECO:0000259" key="4">
    <source>
        <dbReference type="Pfam" id="PF02737"/>
    </source>
</evidence>
<comment type="caution">
    <text evidence="5">The sequence shown here is derived from an EMBL/GenBank/DDBJ whole genome shotgun (WGS) entry which is preliminary data.</text>
</comment>
<keyword evidence="3" id="KW-0511">Multifunctional enzyme</keyword>
<name>A0ABW0S4M7_9BURK</name>
<sequence>MSHMQYETRYTLAPGGIDARAMNARIAALDEDLGSDRRSADADPLEGLAAQGRAVGRVGIVGASGFGIGLALRVLDAGIPVTLFELERASLAKGIALARSSANGRDGRMALLAATVNFHHLKDCDLIVDAAPSDTAGKQKLFRRLDQVAKPGAVLATQASHAGVARIARYTRRAGEVLGLHMGSVSMTGETWQIVPGKDTSRTSLGTLVALIWRLRQEAEVCDPCYAFIDVKTPAQPWNIDQALD</sequence>
<evidence type="ECO:0000313" key="6">
    <source>
        <dbReference type="Proteomes" id="UP001596086"/>
    </source>
</evidence>
<keyword evidence="6" id="KW-1185">Reference proteome</keyword>
<feature type="domain" description="3-hydroxyacyl-CoA dehydrogenase NAD binding" evidence="4">
    <location>
        <begin position="58"/>
        <end position="218"/>
    </location>
</feature>
<dbReference type="RefSeq" id="WP_379776912.1">
    <property type="nucleotide sequence ID" value="NZ_JBHSMZ010000026.1"/>
</dbReference>
<dbReference type="SUPFAM" id="SSF51735">
    <property type="entry name" value="NAD(P)-binding Rossmann-fold domains"/>
    <property type="match status" value="1"/>
</dbReference>
<gene>
    <name evidence="5" type="ORF">ACFPO9_25910</name>
</gene>
<evidence type="ECO:0000313" key="5">
    <source>
        <dbReference type="EMBL" id="MFC5551968.1"/>
    </source>
</evidence>
<evidence type="ECO:0000256" key="2">
    <source>
        <dbReference type="ARBA" id="ARBA00023239"/>
    </source>
</evidence>
<reference evidence="6" key="1">
    <citation type="journal article" date="2019" name="Int. J. Syst. Evol. Microbiol.">
        <title>The Global Catalogue of Microorganisms (GCM) 10K type strain sequencing project: providing services to taxonomists for standard genome sequencing and annotation.</title>
        <authorList>
            <consortium name="The Broad Institute Genomics Platform"/>
            <consortium name="The Broad Institute Genome Sequencing Center for Infectious Disease"/>
            <person name="Wu L."/>
            <person name="Ma J."/>
        </authorList>
    </citation>
    <scope>NUCLEOTIDE SEQUENCE [LARGE SCALE GENOMIC DNA]</scope>
    <source>
        <strain evidence="6">CGMCC 4.5798</strain>
    </source>
</reference>
<dbReference type="InterPro" id="IPR036291">
    <property type="entry name" value="NAD(P)-bd_dom_sf"/>
</dbReference>
<dbReference type="PANTHER" id="PTHR23309">
    <property type="entry name" value="3-HYDROXYACYL-COA DEHYROGENASE"/>
    <property type="match status" value="1"/>
</dbReference>